<dbReference type="RefSeq" id="WP_066047997.1">
    <property type="nucleotide sequence ID" value="NZ_CP014223.1"/>
</dbReference>
<dbReference type="Pfam" id="PF03237">
    <property type="entry name" value="Terminase_6N"/>
    <property type="match status" value="1"/>
</dbReference>
<evidence type="ECO:0000313" key="1">
    <source>
        <dbReference type="EMBL" id="AMJ40370.1"/>
    </source>
</evidence>
<evidence type="ECO:0000313" key="4">
    <source>
        <dbReference type="Proteomes" id="UP000184204"/>
    </source>
</evidence>
<dbReference type="AlphaFoldDB" id="A0A0X8VAD6"/>
<name>A0A0X8VAD6_ANAPI</name>
<reference evidence="3" key="2">
    <citation type="submission" date="2016-01" db="EMBL/GenBank/DDBJ databases">
        <authorList>
            <person name="Poehlein A."/>
            <person name="Schlien K."/>
            <person name="Gottschalk G."/>
            <person name="Buckel W."/>
            <person name="Daniel R."/>
        </authorList>
    </citation>
    <scope>NUCLEOTIDE SEQUENCE [LARGE SCALE GENOMIC DNA]</scope>
    <source>
        <strain evidence="3">X2</strain>
    </source>
</reference>
<reference evidence="2" key="3">
    <citation type="submission" date="2016-11" db="EMBL/GenBank/DDBJ databases">
        <authorList>
            <person name="Varghese N."/>
            <person name="Submissions S."/>
        </authorList>
    </citation>
    <scope>NUCLEOTIDE SEQUENCE</scope>
    <source>
        <strain evidence="2">DSM 1682</strain>
    </source>
</reference>
<dbReference type="PANTHER" id="PTHR39184:SF1">
    <property type="entry name" value="PBSX PHAGE TERMINASE LARGE SUBUNIT"/>
    <property type="match status" value="1"/>
</dbReference>
<dbReference type="InterPro" id="IPR052380">
    <property type="entry name" value="Viral_DNA_packaging_terminase"/>
</dbReference>
<dbReference type="EMBL" id="FQUA01000002">
    <property type="protein sequence ID" value="SHE43929.1"/>
    <property type="molecule type" value="Genomic_DNA"/>
</dbReference>
<dbReference type="Proteomes" id="UP000184204">
    <property type="component" value="Unassembled WGS sequence"/>
</dbReference>
<dbReference type="NCBIfam" id="TIGR01547">
    <property type="entry name" value="phage_term_2"/>
    <property type="match status" value="1"/>
</dbReference>
<gene>
    <name evidence="1" type="ORF">CPRO_07690</name>
    <name evidence="2" type="ORF">SAMN02745151_00711</name>
</gene>
<evidence type="ECO:0000313" key="2">
    <source>
        <dbReference type="EMBL" id="SHE43929.1"/>
    </source>
</evidence>
<dbReference type="OrthoDB" id="4498710at2"/>
<dbReference type="InterPro" id="IPR006437">
    <property type="entry name" value="Phage_terminase_lsu"/>
</dbReference>
<reference evidence="1 3" key="1">
    <citation type="journal article" date="2016" name="Genome Announc.">
        <title>Complete Genome Sequence of the Amino Acid-Fermenting Clostridium propionicum X2 (DSM 1682).</title>
        <authorList>
            <person name="Poehlein A."/>
            <person name="Schlien K."/>
            <person name="Chowdhury N.P."/>
            <person name="Gottschalk G."/>
            <person name="Buckel W."/>
            <person name="Daniel R."/>
        </authorList>
    </citation>
    <scope>NUCLEOTIDE SEQUENCE [LARGE SCALE GENOMIC DNA]</scope>
    <source>
        <strain evidence="1 3">X2</strain>
    </source>
</reference>
<evidence type="ECO:0000313" key="3">
    <source>
        <dbReference type="Proteomes" id="UP000068026"/>
    </source>
</evidence>
<keyword evidence="3" id="KW-1185">Reference proteome</keyword>
<dbReference type="Proteomes" id="UP000068026">
    <property type="component" value="Chromosome"/>
</dbReference>
<protein>
    <submittedName>
        <fullName evidence="2">Phage terminase, large subunit, PBSX family</fullName>
    </submittedName>
    <submittedName>
        <fullName evidence="1">Terminase-like family protein</fullName>
    </submittedName>
</protein>
<dbReference type="Gene3D" id="3.30.420.280">
    <property type="match status" value="1"/>
</dbReference>
<accession>A0A0X8VAD6</accession>
<dbReference type="PANTHER" id="PTHR39184">
    <property type="match status" value="1"/>
</dbReference>
<dbReference type="KEGG" id="cpro:CPRO_07690"/>
<dbReference type="Gene3D" id="3.40.50.300">
    <property type="entry name" value="P-loop containing nucleotide triphosphate hydrolases"/>
    <property type="match status" value="1"/>
</dbReference>
<proteinExistence type="predicted"/>
<organism evidence="2 4">
    <name type="scientific">Anaerotignum propionicum DSM 1682</name>
    <dbReference type="NCBI Taxonomy" id="991789"/>
    <lineage>
        <taxon>Bacteria</taxon>
        <taxon>Bacillati</taxon>
        <taxon>Bacillota</taxon>
        <taxon>Clostridia</taxon>
        <taxon>Lachnospirales</taxon>
        <taxon>Anaerotignaceae</taxon>
        <taxon>Anaerotignum</taxon>
    </lineage>
</organism>
<reference evidence="4" key="4">
    <citation type="submission" date="2016-11" db="EMBL/GenBank/DDBJ databases">
        <authorList>
            <person name="Jaros S."/>
            <person name="Januszkiewicz K."/>
            <person name="Wedrychowicz H."/>
        </authorList>
    </citation>
    <scope>NUCLEOTIDE SEQUENCE [LARGE SCALE GENOMIC DNA]</scope>
    <source>
        <strain evidence="4">DSM 1682</strain>
    </source>
</reference>
<dbReference type="InterPro" id="IPR027417">
    <property type="entry name" value="P-loop_NTPase"/>
</dbReference>
<dbReference type="EMBL" id="CP014223">
    <property type="protein sequence ID" value="AMJ40370.1"/>
    <property type="molecule type" value="Genomic_DNA"/>
</dbReference>
<sequence>MQLSDKQKEFWNNAESRWNVKSGATRSGKTYMDYYVIPKRIRAVVGKDGLVVILGNTKGTLQRNIIEPLQNIWGMQLVSDIRSDNTAMLFGEKCYCLGADKINQVNRIRGSSIKYCYGDEVVTWHPDVFNMLKSRLDKSYSKFDGTCNPEGPNHWFHKFLQSDADLYLQQYTIDDNPFNSKEFVENLKKEYKGTIFYDRYILGLWVAAEGAIYRLFADDTERFILKEKPKVAFATIGVDFGGNGSAHAFSCTGFTQSMKEVVTLEEYYRKEIISPTQLEQDFVDFVEMCKSKYKVAEAYCDSAETTLIQGLRNACAKKGIAISIKSAMKKEVNDRVRFYCRLMSSDRYKISKNCIYTIEAFRTALWDSKYITKDKRLDDGTTNIDSLDAQEYSTEPYMKAIMSI</sequence>